<dbReference type="RefSeq" id="WP_230868475.1">
    <property type="nucleotide sequence ID" value="NZ_CP046640.1"/>
</dbReference>
<sequence length="522" mass="59112">MKITNKTYDILLNMINTNLETQEQEAINKTISNQNTMNNNPTTDNPSTLPADLENLLQNLDHSQKNKLFALLSKMNLPLSREQLLQLQTNSSNDTNTKQNARLTALNILISNRIPLLPVLISSLAETLDPESSLTNKINQILDSIIERNINKQNPELKENTPSETTNNNLTKADTIAGHQKEINQLLNNIIEKNISKSNPELKTNTNLETEGHDILKSGKNVVDQQISLSNKIKQLLDNIIKINVSKQNTELNSNTYLKAEETSFADKINQLLENILEKDNNKLNPTIKDIHHAKLQTADLSRQNITEKNTAPSKTGNISREINKLLLKIDLPSGKLAQELEKYPETIKQSLQSLVNQTGEENLKTFNHLLGQQLINQQENILLNIEIPLMLPDSKKAVPFHLEVKKGKTEKEKNKQGKGKNYKIRFIISLEKRGTIMSDITYTGKKLSSSFYCDSKKTCLLIKKYMPELKHNLAKSGIELVNFDINQLDEKEEHKQSPILNSLELSLAEQSGEFIHIDFKV</sequence>
<dbReference type="Proteomes" id="UP000665020">
    <property type="component" value="Chromosome"/>
</dbReference>
<name>A0A8A7K9K8_9FIRM</name>
<reference evidence="2" key="1">
    <citation type="submission" date="2019-12" db="EMBL/GenBank/DDBJ databases">
        <authorList>
            <person name="zhang j."/>
            <person name="sun C.M."/>
        </authorList>
    </citation>
    <scope>NUCLEOTIDE SEQUENCE</scope>
    <source>
        <strain evidence="2">NS-1</strain>
    </source>
</reference>
<accession>A0A8A7K9K8</accession>
<protein>
    <recommendedName>
        <fullName evidence="1">Flagellar hook-length control protein-like C-terminal domain-containing protein</fullName>
    </recommendedName>
</protein>
<dbReference type="EMBL" id="CP046640">
    <property type="protein sequence ID" value="QTL96775.1"/>
    <property type="molecule type" value="Genomic_DNA"/>
</dbReference>
<dbReference type="AlphaFoldDB" id="A0A8A7K9K8"/>
<organism evidence="2 3">
    <name type="scientific">Iocasia fonsfrigidae</name>
    <dbReference type="NCBI Taxonomy" id="2682810"/>
    <lineage>
        <taxon>Bacteria</taxon>
        <taxon>Bacillati</taxon>
        <taxon>Bacillota</taxon>
        <taxon>Clostridia</taxon>
        <taxon>Halanaerobiales</taxon>
        <taxon>Halanaerobiaceae</taxon>
        <taxon>Iocasia</taxon>
    </lineage>
</organism>
<dbReference type="InterPro" id="IPR021136">
    <property type="entry name" value="Flagellar_hook_control-like_C"/>
</dbReference>
<dbReference type="Pfam" id="PF02120">
    <property type="entry name" value="Flg_hook"/>
    <property type="match status" value="1"/>
</dbReference>
<proteinExistence type="predicted"/>
<gene>
    <name evidence="2" type="ORF">GM661_01690</name>
</gene>
<dbReference type="InterPro" id="IPR038610">
    <property type="entry name" value="FliK-like_C_sf"/>
</dbReference>
<dbReference type="Gene3D" id="3.30.750.140">
    <property type="match status" value="1"/>
</dbReference>
<evidence type="ECO:0000259" key="1">
    <source>
        <dbReference type="Pfam" id="PF02120"/>
    </source>
</evidence>
<feature type="domain" description="Flagellar hook-length control protein-like C-terminal" evidence="1">
    <location>
        <begin position="413"/>
        <end position="492"/>
    </location>
</feature>
<keyword evidence="3" id="KW-1185">Reference proteome</keyword>
<dbReference type="KEGG" id="ifn:GM661_01690"/>
<evidence type="ECO:0000313" key="3">
    <source>
        <dbReference type="Proteomes" id="UP000665020"/>
    </source>
</evidence>
<evidence type="ECO:0000313" key="2">
    <source>
        <dbReference type="EMBL" id="QTL96775.1"/>
    </source>
</evidence>